<protein>
    <recommendedName>
        <fullName evidence="1">HTH iclR-type domain-containing protein</fullName>
    </recommendedName>
</protein>
<dbReference type="Pfam" id="PF13481">
    <property type="entry name" value="AAA_25"/>
    <property type="match status" value="1"/>
</dbReference>
<reference evidence="3" key="1">
    <citation type="journal article" date="2019" name="Int. J. Syst. Evol. Microbiol.">
        <title>The Global Catalogue of Microorganisms (GCM) 10K type strain sequencing project: providing services to taxonomists for standard genome sequencing and annotation.</title>
        <authorList>
            <consortium name="The Broad Institute Genomics Platform"/>
            <consortium name="The Broad Institute Genome Sequencing Center for Infectious Disease"/>
            <person name="Wu L."/>
            <person name="Ma J."/>
        </authorList>
    </citation>
    <scope>NUCLEOTIDE SEQUENCE [LARGE SCALE GENOMIC DNA]</scope>
    <source>
        <strain evidence="3">JCM 9095</strain>
    </source>
</reference>
<proteinExistence type="predicted"/>
<dbReference type="EMBL" id="BAAAUH010000002">
    <property type="protein sequence ID" value="GAA3160091.1"/>
    <property type="molecule type" value="Genomic_DNA"/>
</dbReference>
<dbReference type="InterPro" id="IPR027417">
    <property type="entry name" value="P-loop_NTPase"/>
</dbReference>
<evidence type="ECO:0000259" key="1">
    <source>
        <dbReference type="Pfam" id="PF09339"/>
    </source>
</evidence>
<dbReference type="InterPro" id="IPR005471">
    <property type="entry name" value="Tscrpt_reg_IclR_N"/>
</dbReference>
<gene>
    <name evidence="2" type="ORF">GCM10010451_04900</name>
</gene>
<keyword evidence="3" id="KW-1185">Reference proteome</keyword>
<dbReference type="InterPro" id="IPR036390">
    <property type="entry name" value="WH_DNA-bd_sf"/>
</dbReference>
<dbReference type="RefSeq" id="WP_161174635.1">
    <property type="nucleotide sequence ID" value="NZ_BAAAUH010000002.1"/>
</dbReference>
<feature type="domain" description="HTH iclR-type" evidence="1">
    <location>
        <begin position="329"/>
        <end position="370"/>
    </location>
</feature>
<comment type="caution">
    <text evidence="2">The sequence shown here is derived from an EMBL/GenBank/DDBJ whole genome shotgun (WGS) entry which is preliminary data.</text>
</comment>
<dbReference type="SUPFAM" id="SSF52540">
    <property type="entry name" value="P-loop containing nucleoside triphosphate hydrolases"/>
    <property type="match status" value="1"/>
</dbReference>
<dbReference type="Proteomes" id="UP001501866">
    <property type="component" value="Unassembled WGS sequence"/>
</dbReference>
<dbReference type="InterPro" id="IPR036388">
    <property type="entry name" value="WH-like_DNA-bd_sf"/>
</dbReference>
<name>A0ABP6NWK1_9ACTN</name>
<dbReference type="Gene3D" id="1.10.10.10">
    <property type="entry name" value="Winged helix-like DNA-binding domain superfamily/Winged helix DNA-binding domain"/>
    <property type="match status" value="1"/>
</dbReference>
<dbReference type="SUPFAM" id="SSF46785">
    <property type="entry name" value="Winged helix' DNA-binding domain"/>
    <property type="match status" value="1"/>
</dbReference>
<evidence type="ECO:0000313" key="3">
    <source>
        <dbReference type="Proteomes" id="UP001501866"/>
    </source>
</evidence>
<dbReference type="Gene3D" id="3.40.50.300">
    <property type="entry name" value="P-loop containing nucleotide triphosphate hydrolases"/>
    <property type="match status" value="1"/>
</dbReference>
<accession>A0ABP6NWK1</accession>
<sequence length="398" mass="43149">MEVIPPGGIPERMPAPQALAHPFTDLTACNRTGYLADYAATLTDEGRERVRASIEPQHMTAFDMALNVALHRAQEGTYGKLVRALVDASDVDSLPDPEPLIDGILDRDSLVWMYGPPGSYKSFLALHMAACVVAGRDLRFCGHAVKHTGTVLYLYAEGTRGVKKRVKAWERHYKRSMCGVKIIPMAVQLLDDEQLDAFVRLCRETRPVLVVIDTQSRCTVGMDENSNGQMGEVVAAADRVRQATGACVLIIHHTGRDGKNLRGASAMDGAADATIKVDSDKVSGTVTMLSGKQKDDAAFPPITLSVQAVAESVILSHEPVGICTSAEERVLRCLSESPTAALSRTEIVQLTDIPKTTVYRTVEVLVSKGLAMNVGTVKRPLYCITQGQDQLSNSHESH</sequence>
<organism evidence="2 3">
    <name type="scientific">Streptomyces virens</name>
    <dbReference type="NCBI Taxonomy" id="285572"/>
    <lineage>
        <taxon>Bacteria</taxon>
        <taxon>Bacillati</taxon>
        <taxon>Actinomycetota</taxon>
        <taxon>Actinomycetes</taxon>
        <taxon>Kitasatosporales</taxon>
        <taxon>Streptomycetaceae</taxon>
        <taxon>Streptomyces</taxon>
    </lineage>
</organism>
<dbReference type="Pfam" id="PF09339">
    <property type="entry name" value="HTH_IclR"/>
    <property type="match status" value="1"/>
</dbReference>
<evidence type="ECO:0000313" key="2">
    <source>
        <dbReference type="EMBL" id="GAA3160091.1"/>
    </source>
</evidence>